<dbReference type="PANTHER" id="PTHR12192">
    <property type="entry name" value="CATION TRANSPORT PROTEIN CHAC-RELATED"/>
    <property type="match status" value="1"/>
</dbReference>
<dbReference type="SUPFAM" id="SSF110857">
    <property type="entry name" value="Gamma-glutamyl cyclotransferase-like"/>
    <property type="match status" value="1"/>
</dbReference>
<evidence type="ECO:0000256" key="2">
    <source>
        <dbReference type="ARBA" id="ARBA00023239"/>
    </source>
</evidence>
<dbReference type="EMBL" id="CP042906">
    <property type="protein sequence ID" value="QEX19340.1"/>
    <property type="molecule type" value="Genomic_DNA"/>
</dbReference>
<evidence type="ECO:0000256" key="1">
    <source>
        <dbReference type="ARBA" id="ARBA00012344"/>
    </source>
</evidence>
<dbReference type="InterPro" id="IPR006840">
    <property type="entry name" value="ChaC"/>
</dbReference>
<organism evidence="3 4">
    <name type="scientific">Hypericibacter terrae</name>
    <dbReference type="NCBI Taxonomy" id="2602015"/>
    <lineage>
        <taxon>Bacteria</taxon>
        <taxon>Pseudomonadati</taxon>
        <taxon>Pseudomonadota</taxon>
        <taxon>Alphaproteobacteria</taxon>
        <taxon>Rhodospirillales</taxon>
        <taxon>Dongiaceae</taxon>
        <taxon>Hypericibacter</taxon>
    </lineage>
</organism>
<dbReference type="EC" id="4.3.2.7" evidence="1"/>
<name>A0A5J6MTJ1_9PROT</name>
<keyword evidence="3" id="KW-0808">Transferase</keyword>
<keyword evidence="4" id="KW-1185">Reference proteome</keyword>
<proteinExistence type="predicted"/>
<reference evidence="3 4" key="1">
    <citation type="submission" date="2019-08" db="EMBL/GenBank/DDBJ databases">
        <title>Hyperibacter terrae gen. nov., sp. nov. and Hyperibacter viscosus sp. nov., two new members in the family Rhodospirillaceae isolated from the rhizosphere of Hypericum perforatum.</title>
        <authorList>
            <person name="Noviana Z."/>
        </authorList>
    </citation>
    <scope>NUCLEOTIDE SEQUENCE [LARGE SCALE GENOMIC DNA]</scope>
    <source>
        <strain evidence="3 4">R5913</strain>
    </source>
</reference>
<dbReference type="GO" id="GO:0016740">
    <property type="term" value="F:transferase activity"/>
    <property type="evidence" value="ECO:0007669"/>
    <property type="project" value="UniProtKB-KW"/>
</dbReference>
<dbReference type="PANTHER" id="PTHR12192:SF2">
    <property type="entry name" value="GLUTATHIONE-SPECIFIC GAMMA-GLUTAMYLCYCLOTRANSFERASE 2"/>
    <property type="match status" value="1"/>
</dbReference>
<dbReference type="GO" id="GO:0005737">
    <property type="term" value="C:cytoplasm"/>
    <property type="evidence" value="ECO:0007669"/>
    <property type="project" value="TreeGrafter"/>
</dbReference>
<gene>
    <name evidence="3" type="ORF">FRZ44_46530</name>
</gene>
<protein>
    <recommendedName>
        <fullName evidence="1">glutathione-specific gamma-glutamylcyclotransferase</fullName>
        <ecNumber evidence="1">4.3.2.7</ecNumber>
    </recommendedName>
</protein>
<dbReference type="AlphaFoldDB" id="A0A5J6MTJ1"/>
<dbReference type="Gene3D" id="3.10.490.10">
    <property type="entry name" value="Gamma-glutamyl cyclotransferase-like"/>
    <property type="match status" value="1"/>
</dbReference>
<dbReference type="InterPro" id="IPR013024">
    <property type="entry name" value="GGCT-like"/>
</dbReference>
<sequence>MSEGPLIESRRLTAPPEGDFWVFGYGSLMWKPEFPYVKAEAALLRGWHRAFCVWSVHYRGTVEKPGLVLGLDRGGACRGRAFLVAPKDKAEVANYLHEREMVTGVYEPRYVTVELASGEKMRAATFLADPHHSQYAGKLEPARLVRIIRDGHGSAGSNLDYLRNTVRHLDELGIADGPLHRLLSDADPDAPRKKAKS</sequence>
<accession>A0A5J6MTJ1</accession>
<dbReference type="InterPro" id="IPR036568">
    <property type="entry name" value="GGCT-like_sf"/>
</dbReference>
<dbReference type="CDD" id="cd06661">
    <property type="entry name" value="GGCT_like"/>
    <property type="match status" value="1"/>
</dbReference>
<dbReference type="GO" id="GO:0006751">
    <property type="term" value="P:glutathione catabolic process"/>
    <property type="evidence" value="ECO:0007669"/>
    <property type="project" value="InterPro"/>
</dbReference>
<keyword evidence="2" id="KW-0456">Lyase</keyword>
<dbReference type="RefSeq" id="WP_151179411.1">
    <property type="nucleotide sequence ID" value="NZ_CP042906.1"/>
</dbReference>
<evidence type="ECO:0000313" key="4">
    <source>
        <dbReference type="Proteomes" id="UP000326202"/>
    </source>
</evidence>
<dbReference type="OrthoDB" id="9795692at2"/>
<dbReference type="Pfam" id="PF04752">
    <property type="entry name" value="ChaC"/>
    <property type="match status" value="1"/>
</dbReference>
<dbReference type="GO" id="GO:0061928">
    <property type="term" value="F:glutathione specific gamma-glutamylcyclotransferase activity"/>
    <property type="evidence" value="ECO:0007669"/>
    <property type="project" value="UniProtKB-EC"/>
</dbReference>
<dbReference type="KEGG" id="htq:FRZ44_46530"/>
<dbReference type="Proteomes" id="UP000326202">
    <property type="component" value="Chromosome"/>
</dbReference>
<evidence type="ECO:0000313" key="3">
    <source>
        <dbReference type="EMBL" id="QEX19340.1"/>
    </source>
</evidence>